<accession>A0A1Q9LK85</accession>
<dbReference type="Proteomes" id="UP000186040">
    <property type="component" value="Unassembled WGS sequence"/>
</dbReference>
<organism evidence="7 8">
    <name type="scientific">Actinokineospora bangkokensis</name>
    <dbReference type="NCBI Taxonomy" id="1193682"/>
    <lineage>
        <taxon>Bacteria</taxon>
        <taxon>Bacillati</taxon>
        <taxon>Actinomycetota</taxon>
        <taxon>Actinomycetes</taxon>
        <taxon>Pseudonocardiales</taxon>
        <taxon>Pseudonocardiaceae</taxon>
        <taxon>Actinokineospora</taxon>
    </lineage>
</organism>
<comment type="subcellular location">
    <subcellularLocation>
        <location evidence="1">Cell membrane</location>
        <topology evidence="1">Multi-pass membrane protein</topology>
    </subcellularLocation>
</comment>
<protein>
    <recommendedName>
        <fullName evidence="6">Major facilitator superfamily (MFS) profile domain-containing protein</fullName>
    </recommendedName>
</protein>
<dbReference type="RefSeq" id="WP_075975599.1">
    <property type="nucleotide sequence ID" value="NZ_MKQR01000016.1"/>
</dbReference>
<dbReference type="PANTHER" id="PTHR23508:SF10">
    <property type="entry name" value="CARBOXYLIC ACID TRANSPORTER PROTEIN HOMOLOG"/>
    <property type="match status" value="1"/>
</dbReference>
<dbReference type="GO" id="GO:0046943">
    <property type="term" value="F:carboxylic acid transmembrane transporter activity"/>
    <property type="evidence" value="ECO:0007669"/>
    <property type="project" value="TreeGrafter"/>
</dbReference>
<dbReference type="STRING" id="1193682.BJP25_20470"/>
<gene>
    <name evidence="7" type="ORF">BJP25_20470</name>
</gene>
<dbReference type="EMBL" id="MKQR01000016">
    <property type="protein sequence ID" value="OLR92456.1"/>
    <property type="molecule type" value="Genomic_DNA"/>
</dbReference>
<feature type="transmembrane region" description="Helical" evidence="5">
    <location>
        <begin position="370"/>
        <end position="387"/>
    </location>
</feature>
<dbReference type="AlphaFoldDB" id="A0A1Q9LK85"/>
<feature type="transmembrane region" description="Helical" evidence="5">
    <location>
        <begin position="82"/>
        <end position="102"/>
    </location>
</feature>
<keyword evidence="3 5" id="KW-1133">Transmembrane helix</keyword>
<sequence length="406" mass="40508">MTTPATGRDAAWAVALCTAGLVFDGYDLVVYGTLVPLFLRSPGELGQLTPQTAGLLGSCALVGVLVGALAAGAVADRWGRRPVLLTGYAWFSVGMAATALTSSVPAFGAWRLITGIGIGAVVATTGTLVSELAPPGRAQLATTATYCGIPLGSVLGTLAALWLLDDLTWRGLFWLGALPLVTLLPLAAWKLRESPSWRADRGSRPGFAGLFTGPARVPAVVLGFVSGIGLLLVFALGTWLPELMGRAGFGTSASLVLLLVLNGGAIAGALLAAPLSERFGPRRVVACCFALGALGLLALGTAPPAAAVVVLVAVVGLGTTGTQILVIGLAAAAFPTAVRGAGVAWCTGFGRVGGILGPLVVGFLVADGPFLVLAGLACAGAGLALLVRGAAGPARRTPSPAPAARP</sequence>
<evidence type="ECO:0000313" key="8">
    <source>
        <dbReference type="Proteomes" id="UP000186040"/>
    </source>
</evidence>
<dbReference type="PANTHER" id="PTHR23508">
    <property type="entry name" value="CARBOXYLIC ACID TRANSPORTER PROTEIN HOMOLOG"/>
    <property type="match status" value="1"/>
</dbReference>
<dbReference type="InterPro" id="IPR005829">
    <property type="entry name" value="Sugar_transporter_CS"/>
</dbReference>
<feature type="domain" description="Major facilitator superfamily (MFS) profile" evidence="6">
    <location>
        <begin position="13"/>
        <end position="392"/>
    </location>
</feature>
<dbReference type="InterPro" id="IPR036259">
    <property type="entry name" value="MFS_trans_sf"/>
</dbReference>
<evidence type="ECO:0000256" key="4">
    <source>
        <dbReference type="ARBA" id="ARBA00023136"/>
    </source>
</evidence>
<feature type="transmembrane region" description="Helical" evidence="5">
    <location>
        <begin position="308"/>
        <end position="331"/>
    </location>
</feature>
<evidence type="ECO:0000256" key="5">
    <source>
        <dbReference type="SAM" id="Phobius"/>
    </source>
</evidence>
<dbReference type="PROSITE" id="PS50850">
    <property type="entry name" value="MFS"/>
    <property type="match status" value="1"/>
</dbReference>
<keyword evidence="2 5" id="KW-0812">Transmembrane</keyword>
<evidence type="ECO:0000256" key="1">
    <source>
        <dbReference type="ARBA" id="ARBA00004651"/>
    </source>
</evidence>
<feature type="transmembrane region" description="Helical" evidence="5">
    <location>
        <begin position="141"/>
        <end position="163"/>
    </location>
</feature>
<keyword evidence="4 5" id="KW-0472">Membrane</keyword>
<reference evidence="7 8" key="1">
    <citation type="submission" date="2016-10" db="EMBL/GenBank/DDBJ databases">
        <title>The Draft Genome Sequence of Actinokineospora bangkokensis 44EHWT reveals the biosynthetic pathway of antifungal compounds Thailandins with unusual extender unit butylmalonyl-CoA.</title>
        <authorList>
            <person name="Greule A."/>
            <person name="Intra B."/>
            <person name="Flemming S."/>
            <person name="Rommel M.G."/>
            <person name="Panbangred W."/>
            <person name="Bechthold A."/>
        </authorList>
    </citation>
    <scope>NUCLEOTIDE SEQUENCE [LARGE SCALE GENOMIC DNA]</scope>
    <source>
        <strain evidence="7 8">44EHW</strain>
    </source>
</reference>
<comment type="caution">
    <text evidence="7">The sequence shown here is derived from an EMBL/GenBank/DDBJ whole genome shotgun (WGS) entry which is preliminary data.</text>
</comment>
<proteinExistence type="predicted"/>
<feature type="transmembrane region" description="Helical" evidence="5">
    <location>
        <begin position="12"/>
        <end position="34"/>
    </location>
</feature>
<dbReference type="InterPro" id="IPR020846">
    <property type="entry name" value="MFS_dom"/>
</dbReference>
<keyword evidence="8" id="KW-1185">Reference proteome</keyword>
<dbReference type="SUPFAM" id="SSF103473">
    <property type="entry name" value="MFS general substrate transporter"/>
    <property type="match status" value="1"/>
</dbReference>
<dbReference type="OrthoDB" id="9787026at2"/>
<feature type="transmembrane region" description="Helical" evidence="5">
    <location>
        <begin position="252"/>
        <end position="272"/>
    </location>
</feature>
<dbReference type="PROSITE" id="PS00216">
    <property type="entry name" value="SUGAR_TRANSPORT_1"/>
    <property type="match status" value="1"/>
</dbReference>
<name>A0A1Q9LK85_9PSEU</name>
<feature type="transmembrane region" description="Helical" evidence="5">
    <location>
        <begin position="54"/>
        <end position="75"/>
    </location>
</feature>
<dbReference type="Gene3D" id="1.20.1250.20">
    <property type="entry name" value="MFS general substrate transporter like domains"/>
    <property type="match status" value="2"/>
</dbReference>
<feature type="transmembrane region" description="Helical" evidence="5">
    <location>
        <begin position="108"/>
        <end position="129"/>
    </location>
</feature>
<evidence type="ECO:0000259" key="6">
    <source>
        <dbReference type="PROSITE" id="PS50850"/>
    </source>
</evidence>
<feature type="transmembrane region" description="Helical" evidence="5">
    <location>
        <begin position="343"/>
        <end position="364"/>
    </location>
</feature>
<feature type="transmembrane region" description="Helical" evidence="5">
    <location>
        <begin position="219"/>
        <end position="240"/>
    </location>
</feature>
<evidence type="ECO:0000256" key="3">
    <source>
        <dbReference type="ARBA" id="ARBA00022989"/>
    </source>
</evidence>
<dbReference type="InterPro" id="IPR011701">
    <property type="entry name" value="MFS"/>
</dbReference>
<feature type="transmembrane region" description="Helical" evidence="5">
    <location>
        <begin position="284"/>
        <end position="302"/>
    </location>
</feature>
<dbReference type="GO" id="GO:0005886">
    <property type="term" value="C:plasma membrane"/>
    <property type="evidence" value="ECO:0007669"/>
    <property type="project" value="UniProtKB-SubCell"/>
</dbReference>
<feature type="transmembrane region" description="Helical" evidence="5">
    <location>
        <begin position="169"/>
        <end position="189"/>
    </location>
</feature>
<evidence type="ECO:0000256" key="2">
    <source>
        <dbReference type="ARBA" id="ARBA00022692"/>
    </source>
</evidence>
<dbReference type="Pfam" id="PF07690">
    <property type="entry name" value="MFS_1"/>
    <property type="match status" value="2"/>
</dbReference>
<evidence type="ECO:0000313" key="7">
    <source>
        <dbReference type="EMBL" id="OLR92456.1"/>
    </source>
</evidence>